<organism evidence="1 2">
    <name type="scientific">Hebeloma cylindrosporum</name>
    <dbReference type="NCBI Taxonomy" id="76867"/>
    <lineage>
        <taxon>Eukaryota</taxon>
        <taxon>Fungi</taxon>
        <taxon>Dikarya</taxon>
        <taxon>Basidiomycota</taxon>
        <taxon>Agaricomycotina</taxon>
        <taxon>Agaricomycetes</taxon>
        <taxon>Agaricomycetidae</taxon>
        <taxon>Agaricales</taxon>
        <taxon>Agaricineae</taxon>
        <taxon>Hymenogastraceae</taxon>
        <taxon>Hebeloma</taxon>
    </lineage>
</organism>
<protein>
    <submittedName>
        <fullName evidence="1">Uncharacterized protein</fullName>
    </submittedName>
</protein>
<gene>
    <name evidence="1" type="ORF">M413DRAFT_32559</name>
</gene>
<dbReference type="EMBL" id="KN831822">
    <property type="protein sequence ID" value="KIM35371.1"/>
    <property type="molecule type" value="Genomic_DNA"/>
</dbReference>
<name>A0A0C3BVE9_HEBCY</name>
<evidence type="ECO:0000313" key="1">
    <source>
        <dbReference type="EMBL" id="KIM35371.1"/>
    </source>
</evidence>
<proteinExistence type="predicted"/>
<sequence>MSYRNSGLDVMTQYIAARQICFSPLSFTSLKNFKHSPKNYTQAERSVVDGWMTPSVRGTIQSLQCQVLSVDPDPEATLEYNLRYLPSGHFSFAIGLYVPVNAPKALFYLFNIIEGAYPNTIKAKAASLAAACFLDAFTRDISKGDVQQDSMAIRMANFSCEMGLFSEIAYYLVEEALLFAPNASTVLGYMKKNVRHLLSSYKEFIASEGVKIAAGRYWKVHRPRCTPGSDGRLSPVYIPPVLGAVERLITTNCTQFLDIHGKFEYGP</sequence>
<keyword evidence="2" id="KW-1185">Reference proteome</keyword>
<dbReference type="AlphaFoldDB" id="A0A0C3BVE9"/>
<dbReference type="Proteomes" id="UP000053424">
    <property type="component" value="Unassembled WGS sequence"/>
</dbReference>
<accession>A0A0C3BVE9</accession>
<dbReference type="HOGENOM" id="CLU_1042275_0_0_1"/>
<reference evidence="2" key="2">
    <citation type="submission" date="2015-01" db="EMBL/GenBank/DDBJ databases">
        <title>Evolutionary Origins and Diversification of the Mycorrhizal Mutualists.</title>
        <authorList>
            <consortium name="DOE Joint Genome Institute"/>
            <consortium name="Mycorrhizal Genomics Consortium"/>
            <person name="Kohler A."/>
            <person name="Kuo A."/>
            <person name="Nagy L.G."/>
            <person name="Floudas D."/>
            <person name="Copeland A."/>
            <person name="Barry K.W."/>
            <person name="Cichocki N."/>
            <person name="Veneault-Fourrey C."/>
            <person name="LaButti K."/>
            <person name="Lindquist E.A."/>
            <person name="Lipzen A."/>
            <person name="Lundell T."/>
            <person name="Morin E."/>
            <person name="Murat C."/>
            <person name="Riley R."/>
            <person name="Ohm R."/>
            <person name="Sun H."/>
            <person name="Tunlid A."/>
            <person name="Henrissat B."/>
            <person name="Grigoriev I.V."/>
            <person name="Hibbett D.S."/>
            <person name="Martin F."/>
        </authorList>
    </citation>
    <scope>NUCLEOTIDE SEQUENCE [LARGE SCALE GENOMIC DNA]</scope>
    <source>
        <strain evidence="2">h7</strain>
    </source>
</reference>
<evidence type="ECO:0000313" key="2">
    <source>
        <dbReference type="Proteomes" id="UP000053424"/>
    </source>
</evidence>
<reference evidence="1 2" key="1">
    <citation type="submission" date="2014-04" db="EMBL/GenBank/DDBJ databases">
        <authorList>
            <consortium name="DOE Joint Genome Institute"/>
            <person name="Kuo A."/>
            <person name="Gay G."/>
            <person name="Dore J."/>
            <person name="Kohler A."/>
            <person name="Nagy L.G."/>
            <person name="Floudas D."/>
            <person name="Copeland A."/>
            <person name="Barry K.W."/>
            <person name="Cichocki N."/>
            <person name="Veneault-Fourrey C."/>
            <person name="LaButti K."/>
            <person name="Lindquist E.A."/>
            <person name="Lipzen A."/>
            <person name="Lundell T."/>
            <person name="Morin E."/>
            <person name="Murat C."/>
            <person name="Sun H."/>
            <person name="Tunlid A."/>
            <person name="Henrissat B."/>
            <person name="Grigoriev I.V."/>
            <person name="Hibbett D.S."/>
            <person name="Martin F."/>
            <person name="Nordberg H.P."/>
            <person name="Cantor M.N."/>
            <person name="Hua S.X."/>
        </authorList>
    </citation>
    <scope>NUCLEOTIDE SEQUENCE [LARGE SCALE GENOMIC DNA]</scope>
    <source>
        <strain evidence="2">h7</strain>
    </source>
</reference>